<dbReference type="Pfam" id="PF01161">
    <property type="entry name" value="PBP"/>
    <property type="match status" value="1"/>
</dbReference>
<dbReference type="CDD" id="cd00866">
    <property type="entry name" value="PEBP_euk"/>
    <property type="match status" value="1"/>
</dbReference>
<evidence type="ECO:0000256" key="1">
    <source>
        <dbReference type="SAM" id="SignalP"/>
    </source>
</evidence>
<dbReference type="InterPro" id="IPR035810">
    <property type="entry name" value="PEBP_euk"/>
</dbReference>
<dbReference type="PANTHER" id="PTHR11362:SF82">
    <property type="entry name" value="PHOSPHATIDYLETHANOLAMINE-BINDING PROTEIN 4"/>
    <property type="match status" value="1"/>
</dbReference>
<evidence type="ECO:0000313" key="2">
    <source>
        <dbReference type="Proteomes" id="UP001652582"/>
    </source>
</evidence>
<feature type="signal peptide" evidence="1">
    <location>
        <begin position="1"/>
        <end position="18"/>
    </location>
</feature>
<dbReference type="Gene3D" id="3.90.280.10">
    <property type="entry name" value="PEBP-like"/>
    <property type="match status" value="1"/>
</dbReference>
<keyword evidence="1" id="KW-0732">Signal</keyword>
<evidence type="ECO:0000313" key="3">
    <source>
        <dbReference type="RefSeq" id="XP_023939744.2"/>
    </source>
</evidence>
<dbReference type="InterPro" id="IPR008914">
    <property type="entry name" value="PEBP"/>
</dbReference>
<dbReference type="KEGG" id="bany:112047063"/>
<name>A0A6J1MYS2_BICAN</name>
<accession>A0A6J1MYS2</accession>
<keyword evidence="2" id="KW-1185">Reference proteome</keyword>
<dbReference type="Proteomes" id="UP001652582">
    <property type="component" value="Chromosome 20"/>
</dbReference>
<dbReference type="GeneID" id="112047063"/>
<dbReference type="SUPFAM" id="SSF49777">
    <property type="entry name" value="PEBP-like"/>
    <property type="match status" value="1"/>
</dbReference>
<sequence>MKLVFACLAVLFLASALAKPRRKKKQSIADTFVEAGFPEVLNIAAPENSFEVTYGPVRVNMGNEIYPGLTSDRPDIAWKNADRNALYAFIMLDPNLLLSAKEERGRTLLHALYVNIRNMDLDSADEVARFISPSPAPGSGVHDYVYLLYKHKKRIDTSASDIPDFSQPGYRILFNLTEFLSEYDFGDAEAGNFHRAQFPDDLEEACEEYCE</sequence>
<organism evidence="2 3">
    <name type="scientific">Bicyclus anynana</name>
    <name type="common">Squinting bush brown butterfly</name>
    <dbReference type="NCBI Taxonomy" id="110368"/>
    <lineage>
        <taxon>Eukaryota</taxon>
        <taxon>Metazoa</taxon>
        <taxon>Ecdysozoa</taxon>
        <taxon>Arthropoda</taxon>
        <taxon>Hexapoda</taxon>
        <taxon>Insecta</taxon>
        <taxon>Pterygota</taxon>
        <taxon>Neoptera</taxon>
        <taxon>Endopterygota</taxon>
        <taxon>Lepidoptera</taxon>
        <taxon>Glossata</taxon>
        <taxon>Ditrysia</taxon>
        <taxon>Papilionoidea</taxon>
        <taxon>Nymphalidae</taxon>
        <taxon>Satyrinae</taxon>
        <taxon>Satyrini</taxon>
        <taxon>Mycalesina</taxon>
        <taxon>Bicyclus</taxon>
    </lineage>
</organism>
<gene>
    <name evidence="3" type="primary">LOC112047063</name>
</gene>
<dbReference type="AlphaFoldDB" id="A0A6J1MYS2"/>
<dbReference type="PANTHER" id="PTHR11362">
    <property type="entry name" value="PHOSPHATIDYLETHANOLAMINE-BINDING PROTEIN"/>
    <property type="match status" value="1"/>
</dbReference>
<protein>
    <submittedName>
        <fullName evidence="3">Protein D1</fullName>
    </submittedName>
</protein>
<proteinExistence type="predicted"/>
<dbReference type="RefSeq" id="XP_023939744.2">
    <property type="nucleotide sequence ID" value="XM_024083976.2"/>
</dbReference>
<reference evidence="3" key="1">
    <citation type="submission" date="2025-08" db="UniProtKB">
        <authorList>
            <consortium name="RefSeq"/>
        </authorList>
    </citation>
    <scope>IDENTIFICATION</scope>
</reference>
<feature type="chain" id="PRO_5046410747" evidence="1">
    <location>
        <begin position="19"/>
        <end position="211"/>
    </location>
</feature>
<dbReference type="OrthoDB" id="2506647at2759"/>
<dbReference type="InterPro" id="IPR036610">
    <property type="entry name" value="PEBP-like_sf"/>
</dbReference>